<dbReference type="InterPro" id="IPR036397">
    <property type="entry name" value="RNaseH_sf"/>
</dbReference>
<dbReference type="InterPro" id="IPR012337">
    <property type="entry name" value="RNaseH-like_sf"/>
</dbReference>
<dbReference type="SUPFAM" id="SSF53098">
    <property type="entry name" value="Ribonuclease H-like"/>
    <property type="match status" value="1"/>
</dbReference>
<dbReference type="Gene3D" id="3.30.420.10">
    <property type="entry name" value="Ribonuclease H-like superfamily/Ribonuclease H"/>
    <property type="match status" value="1"/>
</dbReference>
<dbReference type="Pfam" id="PF00665">
    <property type="entry name" value="rve"/>
    <property type="match status" value="1"/>
</dbReference>
<organism evidence="3 4">
    <name type="scientific">Faecalibacterium prausnitzii</name>
    <dbReference type="NCBI Taxonomy" id="853"/>
    <lineage>
        <taxon>Bacteria</taxon>
        <taxon>Bacillati</taxon>
        <taxon>Bacillota</taxon>
        <taxon>Clostridia</taxon>
        <taxon>Eubacteriales</taxon>
        <taxon>Oscillospiraceae</taxon>
        <taxon>Faecalibacterium</taxon>
    </lineage>
</organism>
<evidence type="ECO:0000313" key="3">
    <source>
        <dbReference type="EMBL" id="PDX88275.1"/>
    </source>
</evidence>
<dbReference type="PANTHER" id="PTHR46889">
    <property type="entry name" value="TRANSPOSASE INSF FOR INSERTION SEQUENCE IS3B-RELATED"/>
    <property type="match status" value="1"/>
</dbReference>
<dbReference type="Proteomes" id="UP000220438">
    <property type="component" value="Unassembled WGS sequence"/>
</dbReference>
<protein>
    <recommendedName>
        <fullName evidence="2">Integrase catalytic domain-containing protein</fullName>
    </recommendedName>
</protein>
<feature type="domain" description="Integrase catalytic" evidence="2">
    <location>
        <begin position="77"/>
        <end position="240"/>
    </location>
</feature>
<dbReference type="Pfam" id="PF13276">
    <property type="entry name" value="HTH_21"/>
    <property type="match status" value="1"/>
</dbReference>
<dbReference type="InterPro" id="IPR048020">
    <property type="entry name" value="Transpos_IS3"/>
</dbReference>
<reference evidence="3 4" key="1">
    <citation type="journal article" date="2017" name="Front. Microbiol.">
        <title>New Insights into the Diversity of the Genus Faecalibacterium.</title>
        <authorList>
            <person name="Benevides L."/>
            <person name="Burman S."/>
            <person name="Martin R."/>
            <person name="Robert V."/>
            <person name="Thomas M."/>
            <person name="Miquel S."/>
            <person name="Chain F."/>
            <person name="Sokol H."/>
            <person name="Bermudez-Humaran L.G."/>
            <person name="Morrison M."/>
            <person name="Langella P."/>
            <person name="Azevedo V.A."/>
            <person name="Chatel J.M."/>
            <person name="Soares S."/>
        </authorList>
    </citation>
    <scope>NUCLEOTIDE SEQUENCE [LARGE SCALE GENOMIC DNA]</scope>
    <source>
        <strain evidence="3 4">AHMP21</strain>
    </source>
</reference>
<dbReference type="InterPro" id="IPR050900">
    <property type="entry name" value="Transposase_IS3/IS150/IS904"/>
</dbReference>
<comment type="caution">
    <text evidence="3">The sequence shown here is derived from an EMBL/GenBank/DDBJ whole genome shotgun (WGS) entry which is preliminary data.</text>
</comment>
<gene>
    <name evidence="3" type="ORF">CHR61_13870</name>
</gene>
<dbReference type="Pfam" id="PF13333">
    <property type="entry name" value="rve_2"/>
    <property type="match status" value="1"/>
</dbReference>
<dbReference type="InterPro" id="IPR001584">
    <property type="entry name" value="Integrase_cat-core"/>
</dbReference>
<dbReference type="NCBIfam" id="NF033516">
    <property type="entry name" value="transpos_IS3"/>
    <property type="match status" value="1"/>
</dbReference>
<dbReference type="PROSITE" id="PS50994">
    <property type="entry name" value="INTEGRASE"/>
    <property type="match status" value="1"/>
</dbReference>
<accession>A0A2A7BA86</accession>
<dbReference type="GO" id="GO:0015074">
    <property type="term" value="P:DNA integration"/>
    <property type="evidence" value="ECO:0007669"/>
    <property type="project" value="InterPro"/>
</dbReference>
<comment type="function">
    <text evidence="1">Involved in the transposition of the insertion sequence.</text>
</comment>
<dbReference type="InterPro" id="IPR025948">
    <property type="entry name" value="HTH-like_dom"/>
</dbReference>
<dbReference type="EMBL" id="NOUW01000046">
    <property type="protein sequence ID" value="PDX88275.1"/>
    <property type="molecule type" value="Genomic_DNA"/>
</dbReference>
<name>A0A2A7BA86_9FIRM</name>
<sequence>MVKAEIITIFNKNKKRYGYRRITQELHNNDICVNHKTVQKLMKQLGLVCHVRERRKYNSYRGEIGEVAPNLLERHFKTNQPNRKWVTDVTEFKVNDQKLYLSPILDLFNGEVVSYNLSRHPNFKQITDMLEGAFQKLPDKVDNLILHSDQGWQYQMKSYQNLLKAKGITQSMSRKATCLDNAVAENFFGLLKTELFYLEKFDSIDQLEKAIVDYIDYYNNRRIKLKLNGLSPVQYRIQTVEAA</sequence>
<dbReference type="PANTHER" id="PTHR46889:SF4">
    <property type="entry name" value="TRANSPOSASE INSO FOR INSERTION SEQUENCE ELEMENT IS911B-RELATED"/>
    <property type="match status" value="1"/>
</dbReference>
<evidence type="ECO:0000259" key="2">
    <source>
        <dbReference type="PROSITE" id="PS50994"/>
    </source>
</evidence>
<evidence type="ECO:0000313" key="4">
    <source>
        <dbReference type="Proteomes" id="UP000220438"/>
    </source>
</evidence>
<proteinExistence type="predicted"/>
<dbReference type="GO" id="GO:0003676">
    <property type="term" value="F:nucleic acid binding"/>
    <property type="evidence" value="ECO:0007669"/>
    <property type="project" value="InterPro"/>
</dbReference>
<dbReference type="AlphaFoldDB" id="A0A2A7BA86"/>
<evidence type="ECO:0000256" key="1">
    <source>
        <dbReference type="ARBA" id="ARBA00002286"/>
    </source>
</evidence>